<dbReference type="Pfam" id="PF04248">
    <property type="entry name" value="NTP_transf_9"/>
    <property type="match status" value="1"/>
</dbReference>
<proteinExistence type="predicted"/>
<dbReference type="Proteomes" id="UP000188318">
    <property type="component" value="Unassembled WGS sequence"/>
</dbReference>
<organism evidence="2 3">
    <name type="scientific">Aspergillus carbonarius (strain ITEM 5010)</name>
    <dbReference type="NCBI Taxonomy" id="602072"/>
    <lineage>
        <taxon>Eukaryota</taxon>
        <taxon>Fungi</taxon>
        <taxon>Dikarya</taxon>
        <taxon>Ascomycota</taxon>
        <taxon>Pezizomycotina</taxon>
        <taxon>Eurotiomycetes</taxon>
        <taxon>Eurotiomycetidae</taxon>
        <taxon>Eurotiales</taxon>
        <taxon>Aspergillaceae</taxon>
        <taxon>Aspergillus</taxon>
        <taxon>Aspergillus subgen. Circumdati</taxon>
    </lineage>
</organism>
<dbReference type="OMA" id="ENNHYFP"/>
<dbReference type="VEuPathDB" id="FungiDB:ASPCADRAFT_131181"/>
<evidence type="ECO:0000313" key="3">
    <source>
        <dbReference type="Proteomes" id="UP000188318"/>
    </source>
</evidence>
<dbReference type="OrthoDB" id="18996at2759"/>
<dbReference type="AlphaFoldDB" id="A0A1R3RJA5"/>
<protein>
    <recommendedName>
        <fullName evidence="1">DUF427 domain-containing protein</fullName>
    </recommendedName>
</protein>
<evidence type="ECO:0000259" key="1">
    <source>
        <dbReference type="Pfam" id="PF04248"/>
    </source>
</evidence>
<keyword evidence="3" id="KW-1185">Reference proteome</keyword>
<evidence type="ECO:0000313" key="2">
    <source>
        <dbReference type="EMBL" id="OOF94564.1"/>
    </source>
</evidence>
<dbReference type="InterPro" id="IPR007361">
    <property type="entry name" value="DUF427"/>
</dbReference>
<sequence>MSLARAIIDDTVLAESSAWETVEGNVYFPPSAIRDPSLLVPTDLSTFCPWKGDASYYSIVIGNKTVPNAAWYYPKPYDAASNIKDHVAFYKNKVNVTVE</sequence>
<dbReference type="PANTHER" id="PTHR34310:SF5">
    <property type="entry name" value="DUF427 DOMAIN PROTEIN (AFU_ORTHOLOGUE AFUA_3G02220)"/>
    <property type="match status" value="1"/>
</dbReference>
<dbReference type="Gene3D" id="2.170.150.40">
    <property type="entry name" value="Domain of unknown function (DUF427)"/>
    <property type="match status" value="1"/>
</dbReference>
<gene>
    <name evidence="2" type="ORF">ASPCADRAFT_131181</name>
</gene>
<dbReference type="PANTHER" id="PTHR34310">
    <property type="entry name" value="DUF427 DOMAIN PROTEIN (AFU_ORTHOLOGUE AFUA_3G02220)"/>
    <property type="match status" value="1"/>
</dbReference>
<feature type="domain" description="DUF427" evidence="1">
    <location>
        <begin position="5"/>
        <end position="91"/>
    </location>
</feature>
<accession>A0A1R3RJA5</accession>
<dbReference type="InterPro" id="IPR038694">
    <property type="entry name" value="DUF427_sf"/>
</dbReference>
<reference evidence="3" key="1">
    <citation type="journal article" date="2017" name="Genome Biol.">
        <title>Comparative genomics reveals high biological diversity and specific adaptations in the industrially and medically important fungal genus Aspergillus.</title>
        <authorList>
            <person name="de Vries R.P."/>
            <person name="Riley R."/>
            <person name="Wiebenga A."/>
            <person name="Aguilar-Osorio G."/>
            <person name="Amillis S."/>
            <person name="Uchima C.A."/>
            <person name="Anderluh G."/>
            <person name="Asadollahi M."/>
            <person name="Askin M."/>
            <person name="Barry K."/>
            <person name="Battaglia E."/>
            <person name="Bayram O."/>
            <person name="Benocci T."/>
            <person name="Braus-Stromeyer S.A."/>
            <person name="Caldana C."/>
            <person name="Canovas D."/>
            <person name="Cerqueira G.C."/>
            <person name="Chen F."/>
            <person name="Chen W."/>
            <person name="Choi C."/>
            <person name="Clum A."/>
            <person name="Dos Santos R.A."/>
            <person name="Damasio A.R."/>
            <person name="Diallinas G."/>
            <person name="Emri T."/>
            <person name="Fekete E."/>
            <person name="Flipphi M."/>
            <person name="Freyberg S."/>
            <person name="Gallo A."/>
            <person name="Gournas C."/>
            <person name="Habgood R."/>
            <person name="Hainaut M."/>
            <person name="Harispe M.L."/>
            <person name="Henrissat B."/>
            <person name="Hilden K.S."/>
            <person name="Hope R."/>
            <person name="Hossain A."/>
            <person name="Karabika E."/>
            <person name="Karaffa L."/>
            <person name="Karanyi Z."/>
            <person name="Krasevec N."/>
            <person name="Kuo A."/>
            <person name="Kusch H."/>
            <person name="LaButti K."/>
            <person name="Lagendijk E.L."/>
            <person name="Lapidus A."/>
            <person name="Levasseur A."/>
            <person name="Lindquist E."/>
            <person name="Lipzen A."/>
            <person name="Logrieco A.F."/>
            <person name="MacCabe A."/>
            <person name="Maekelae M.R."/>
            <person name="Malavazi I."/>
            <person name="Melin P."/>
            <person name="Meyer V."/>
            <person name="Mielnichuk N."/>
            <person name="Miskei M."/>
            <person name="Molnar A.P."/>
            <person name="Mule G."/>
            <person name="Ngan C.Y."/>
            <person name="Orejas M."/>
            <person name="Orosz E."/>
            <person name="Ouedraogo J.P."/>
            <person name="Overkamp K.M."/>
            <person name="Park H.-S."/>
            <person name="Perrone G."/>
            <person name="Piumi F."/>
            <person name="Punt P.J."/>
            <person name="Ram A.F."/>
            <person name="Ramon A."/>
            <person name="Rauscher S."/>
            <person name="Record E."/>
            <person name="Riano-Pachon D.M."/>
            <person name="Robert V."/>
            <person name="Roehrig J."/>
            <person name="Ruller R."/>
            <person name="Salamov A."/>
            <person name="Salih N.S."/>
            <person name="Samson R.A."/>
            <person name="Sandor E."/>
            <person name="Sanguinetti M."/>
            <person name="Schuetze T."/>
            <person name="Sepcic K."/>
            <person name="Shelest E."/>
            <person name="Sherlock G."/>
            <person name="Sophianopoulou V."/>
            <person name="Squina F.M."/>
            <person name="Sun H."/>
            <person name="Susca A."/>
            <person name="Todd R.B."/>
            <person name="Tsang A."/>
            <person name="Unkles S.E."/>
            <person name="van de Wiele N."/>
            <person name="van Rossen-Uffink D."/>
            <person name="Oliveira J.V."/>
            <person name="Vesth T.C."/>
            <person name="Visser J."/>
            <person name="Yu J.-H."/>
            <person name="Zhou M."/>
            <person name="Andersen M.R."/>
            <person name="Archer D.B."/>
            <person name="Baker S.E."/>
            <person name="Benoit I."/>
            <person name="Brakhage A.A."/>
            <person name="Braus G.H."/>
            <person name="Fischer R."/>
            <person name="Frisvad J.C."/>
            <person name="Goldman G.H."/>
            <person name="Houbraken J."/>
            <person name="Oakley B."/>
            <person name="Pocsi I."/>
            <person name="Scazzocchio C."/>
            <person name="Seiboth B."/>
            <person name="vanKuyk P.A."/>
            <person name="Wortman J."/>
            <person name="Dyer P.S."/>
            <person name="Grigoriev I.V."/>
        </authorList>
    </citation>
    <scope>NUCLEOTIDE SEQUENCE [LARGE SCALE GENOMIC DNA]</scope>
    <source>
        <strain evidence="3">ITEM 5010</strain>
    </source>
</reference>
<name>A0A1R3RJA5_ASPC5</name>
<dbReference type="EMBL" id="KV907501">
    <property type="protein sequence ID" value="OOF94564.1"/>
    <property type="molecule type" value="Genomic_DNA"/>
</dbReference>